<gene>
    <name evidence="1" type="ORF">NPIL_401401</name>
</gene>
<comment type="caution">
    <text evidence="1">The sequence shown here is derived from an EMBL/GenBank/DDBJ whole genome shotgun (WGS) entry which is preliminary data.</text>
</comment>
<sequence length="100" mass="11933">MLAILGKYELLICSSIDVHVEQVNQKMSPYEPVSKRFSFYICHFRSRERRPPQLHHTKELRDPISFSMPLSHLNIWKSLLELNIEPDKIQHVNCYNDLRL</sequence>
<proteinExistence type="predicted"/>
<accession>A0A8X6NNP5</accession>
<name>A0A8X6NNP5_NEPPI</name>
<organism evidence="1 2">
    <name type="scientific">Nephila pilipes</name>
    <name type="common">Giant wood spider</name>
    <name type="synonym">Nephila maculata</name>
    <dbReference type="NCBI Taxonomy" id="299642"/>
    <lineage>
        <taxon>Eukaryota</taxon>
        <taxon>Metazoa</taxon>
        <taxon>Ecdysozoa</taxon>
        <taxon>Arthropoda</taxon>
        <taxon>Chelicerata</taxon>
        <taxon>Arachnida</taxon>
        <taxon>Araneae</taxon>
        <taxon>Araneomorphae</taxon>
        <taxon>Entelegynae</taxon>
        <taxon>Araneoidea</taxon>
        <taxon>Nephilidae</taxon>
        <taxon>Nephila</taxon>
    </lineage>
</organism>
<evidence type="ECO:0000313" key="1">
    <source>
        <dbReference type="EMBL" id="GFT24201.1"/>
    </source>
</evidence>
<dbReference type="AlphaFoldDB" id="A0A8X6NNP5"/>
<reference evidence="1" key="1">
    <citation type="submission" date="2020-08" db="EMBL/GenBank/DDBJ databases">
        <title>Multicomponent nature underlies the extraordinary mechanical properties of spider dragline silk.</title>
        <authorList>
            <person name="Kono N."/>
            <person name="Nakamura H."/>
            <person name="Mori M."/>
            <person name="Yoshida Y."/>
            <person name="Ohtoshi R."/>
            <person name="Malay A.D."/>
            <person name="Moran D.A.P."/>
            <person name="Tomita M."/>
            <person name="Numata K."/>
            <person name="Arakawa K."/>
        </authorList>
    </citation>
    <scope>NUCLEOTIDE SEQUENCE</scope>
</reference>
<dbReference type="EMBL" id="BMAW01106416">
    <property type="protein sequence ID" value="GFT24201.1"/>
    <property type="molecule type" value="Genomic_DNA"/>
</dbReference>
<keyword evidence="2" id="KW-1185">Reference proteome</keyword>
<dbReference type="Proteomes" id="UP000887013">
    <property type="component" value="Unassembled WGS sequence"/>
</dbReference>
<protein>
    <submittedName>
        <fullName evidence="1">Uncharacterized protein</fullName>
    </submittedName>
</protein>
<evidence type="ECO:0000313" key="2">
    <source>
        <dbReference type="Proteomes" id="UP000887013"/>
    </source>
</evidence>